<evidence type="ECO:0000313" key="3">
    <source>
        <dbReference type="Proteomes" id="UP000438429"/>
    </source>
</evidence>
<reference evidence="2 3" key="1">
    <citation type="submission" date="2019-06" db="EMBL/GenBank/DDBJ databases">
        <title>Draft genomes of female and male turbot (Scophthalmus maximus).</title>
        <authorList>
            <person name="Xu H."/>
            <person name="Xu X.-W."/>
            <person name="Shao C."/>
            <person name="Chen S."/>
        </authorList>
    </citation>
    <scope>NUCLEOTIDE SEQUENCE [LARGE SCALE GENOMIC DNA]</scope>
    <source>
        <strain evidence="2">Ysfricsl-2016a</strain>
        <tissue evidence="2">Blood</tissue>
    </source>
</reference>
<evidence type="ECO:0000313" key="2">
    <source>
        <dbReference type="EMBL" id="KAF0033256.1"/>
    </source>
</evidence>
<dbReference type="EMBL" id="VEVO01000013">
    <property type="protein sequence ID" value="KAF0033256.1"/>
    <property type="molecule type" value="Genomic_DNA"/>
</dbReference>
<comment type="caution">
    <text evidence="2">The sequence shown here is derived from an EMBL/GenBank/DDBJ whole genome shotgun (WGS) entry which is preliminary data.</text>
</comment>
<feature type="compositionally biased region" description="Basic and acidic residues" evidence="1">
    <location>
        <begin position="30"/>
        <end position="54"/>
    </location>
</feature>
<protein>
    <submittedName>
        <fullName evidence="2">Uncharacterized protein</fullName>
    </submittedName>
</protein>
<dbReference type="AlphaFoldDB" id="A0A6A4SDP2"/>
<gene>
    <name evidence="2" type="ORF">F2P81_015546</name>
</gene>
<sequence length="194" mass="21317">MSEETDLHENTRGTVVTEPAAPQTPPGPRSDARRSERSSGGRNDGCHQEDAHHDDDDDNNDNSGISCSGRFTAMETARRPVMLLSKFGKCGDVERESTLNKIHEKCRRRDVPFAELFCATSTFIQRISETGSLRKMSFVKDAALTSMNETARCTSIDVVKRGAQSSSCRIDGDNEVAAADEAFLGLFLKLEKSL</sequence>
<name>A0A6A4SDP2_SCOMX</name>
<organism evidence="2 3">
    <name type="scientific">Scophthalmus maximus</name>
    <name type="common">Turbot</name>
    <name type="synonym">Psetta maxima</name>
    <dbReference type="NCBI Taxonomy" id="52904"/>
    <lineage>
        <taxon>Eukaryota</taxon>
        <taxon>Metazoa</taxon>
        <taxon>Chordata</taxon>
        <taxon>Craniata</taxon>
        <taxon>Vertebrata</taxon>
        <taxon>Euteleostomi</taxon>
        <taxon>Actinopterygii</taxon>
        <taxon>Neopterygii</taxon>
        <taxon>Teleostei</taxon>
        <taxon>Neoteleostei</taxon>
        <taxon>Acanthomorphata</taxon>
        <taxon>Carangaria</taxon>
        <taxon>Pleuronectiformes</taxon>
        <taxon>Pleuronectoidei</taxon>
        <taxon>Scophthalmidae</taxon>
        <taxon>Scophthalmus</taxon>
    </lineage>
</organism>
<feature type="compositionally biased region" description="Basic and acidic residues" evidence="1">
    <location>
        <begin position="1"/>
        <end position="11"/>
    </location>
</feature>
<proteinExistence type="predicted"/>
<evidence type="ECO:0000256" key="1">
    <source>
        <dbReference type="SAM" id="MobiDB-lite"/>
    </source>
</evidence>
<feature type="region of interest" description="Disordered" evidence="1">
    <location>
        <begin position="1"/>
        <end position="62"/>
    </location>
</feature>
<accession>A0A6A4SDP2</accession>
<dbReference type="Proteomes" id="UP000438429">
    <property type="component" value="Unassembled WGS sequence"/>
</dbReference>